<accession>A0A1V6TMC5</accession>
<sequence>MSRAELEKEYGPGKFGDSDWDSTVHFASAHGEDWSLEAVQAAFVFLLLAGLLILAFAVFVLRRHRKDALKPLPLIATSVAAFSMAAAMVNRFALSILSLYAINSTQYYIVTMILAKIFEQVSLCILFFVFYAVIHSFKHRIVKKSTKALPITEYVHWLFIGIFAALIIVDWSWYIFYVDSVVHSEYAFFTRSAIWAKIDSALRIIFWLAAWEIVCWVCYLGIMASRSLCSMRIKMSMYFFIAGSGFFFAINFLFFVWDILSYQRLLNNEGYGSNGETTSGSSLSPTATKGAQAIQEILRFVFALGCFFGLTLCYWRFPEQESSFEDVEAAGINNRIIDRSGMKLREMDGSQTMNSLLGKNKDLPEADDANIVVEADGIDYTKDKAKQDSSIPEVDGSKGIAEADSLLIHETAG</sequence>
<keyword evidence="1" id="KW-0472">Membrane</keyword>
<feature type="transmembrane region" description="Helical" evidence="1">
    <location>
        <begin position="154"/>
        <end position="176"/>
    </location>
</feature>
<evidence type="ECO:0000313" key="3">
    <source>
        <dbReference type="Proteomes" id="UP000191285"/>
    </source>
</evidence>
<gene>
    <name evidence="2" type="ORF">PENSTE_c004G10231</name>
</gene>
<dbReference type="AlphaFoldDB" id="A0A1V6TMC5"/>
<proteinExistence type="predicted"/>
<evidence type="ECO:0000256" key="1">
    <source>
        <dbReference type="SAM" id="Phobius"/>
    </source>
</evidence>
<feature type="transmembrane region" description="Helical" evidence="1">
    <location>
        <begin position="107"/>
        <end position="133"/>
    </location>
</feature>
<keyword evidence="1" id="KW-1133">Transmembrane helix</keyword>
<feature type="transmembrane region" description="Helical" evidence="1">
    <location>
        <begin position="73"/>
        <end position="101"/>
    </location>
</feature>
<keyword evidence="1" id="KW-0812">Transmembrane</keyword>
<dbReference type="STRING" id="303698.A0A1V6TMC5"/>
<feature type="transmembrane region" description="Helical" evidence="1">
    <location>
        <begin position="237"/>
        <end position="257"/>
    </location>
</feature>
<dbReference type="EMBL" id="MLKD01000004">
    <property type="protein sequence ID" value="OQE27316.1"/>
    <property type="molecule type" value="Genomic_DNA"/>
</dbReference>
<organism evidence="2 3">
    <name type="scientific">Penicillium steckii</name>
    <dbReference type="NCBI Taxonomy" id="303698"/>
    <lineage>
        <taxon>Eukaryota</taxon>
        <taxon>Fungi</taxon>
        <taxon>Dikarya</taxon>
        <taxon>Ascomycota</taxon>
        <taxon>Pezizomycotina</taxon>
        <taxon>Eurotiomycetes</taxon>
        <taxon>Eurotiomycetidae</taxon>
        <taxon>Eurotiales</taxon>
        <taxon>Aspergillaceae</taxon>
        <taxon>Penicillium</taxon>
    </lineage>
</organism>
<protein>
    <recommendedName>
        <fullName evidence="4">G-protein coupled receptors family 2 profile 2 domain-containing protein</fullName>
    </recommendedName>
</protein>
<evidence type="ECO:0008006" key="4">
    <source>
        <dbReference type="Google" id="ProtNLM"/>
    </source>
</evidence>
<dbReference type="Proteomes" id="UP000191285">
    <property type="component" value="Unassembled WGS sequence"/>
</dbReference>
<dbReference type="OrthoDB" id="4345704at2759"/>
<feature type="transmembrane region" description="Helical" evidence="1">
    <location>
        <begin position="38"/>
        <end position="61"/>
    </location>
</feature>
<feature type="transmembrane region" description="Helical" evidence="1">
    <location>
        <begin position="204"/>
        <end position="225"/>
    </location>
</feature>
<evidence type="ECO:0000313" key="2">
    <source>
        <dbReference type="EMBL" id="OQE27316.1"/>
    </source>
</evidence>
<comment type="caution">
    <text evidence="2">The sequence shown here is derived from an EMBL/GenBank/DDBJ whole genome shotgun (WGS) entry which is preliminary data.</text>
</comment>
<name>A0A1V6TMC5_9EURO</name>
<keyword evidence="3" id="KW-1185">Reference proteome</keyword>
<reference evidence="3" key="1">
    <citation type="journal article" date="2017" name="Nat. Microbiol.">
        <title>Global analysis of biosynthetic gene clusters reveals vast potential of secondary metabolite production in Penicillium species.</title>
        <authorList>
            <person name="Nielsen J.C."/>
            <person name="Grijseels S."/>
            <person name="Prigent S."/>
            <person name="Ji B."/>
            <person name="Dainat J."/>
            <person name="Nielsen K.F."/>
            <person name="Frisvad J.C."/>
            <person name="Workman M."/>
            <person name="Nielsen J."/>
        </authorList>
    </citation>
    <scope>NUCLEOTIDE SEQUENCE [LARGE SCALE GENOMIC DNA]</scope>
    <source>
        <strain evidence="3">IBT 24891</strain>
    </source>
</reference>